<evidence type="ECO:0000256" key="1">
    <source>
        <dbReference type="PROSITE-ProRule" id="PRU01263"/>
    </source>
</evidence>
<reference evidence="4" key="2">
    <citation type="submission" date="2017-10" db="EMBL/GenBank/DDBJ databases">
        <title>Ladona fulva Genome sequencing and assembly.</title>
        <authorList>
            <person name="Murali S."/>
            <person name="Richards S."/>
            <person name="Bandaranaike D."/>
            <person name="Bellair M."/>
            <person name="Blankenburg K."/>
            <person name="Chao H."/>
            <person name="Dinh H."/>
            <person name="Doddapaneni H."/>
            <person name="Dugan-Rocha S."/>
            <person name="Elkadiri S."/>
            <person name="Gnanaolivu R."/>
            <person name="Hernandez B."/>
            <person name="Skinner E."/>
            <person name="Javaid M."/>
            <person name="Lee S."/>
            <person name="Li M."/>
            <person name="Ming W."/>
            <person name="Munidasa M."/>
            <person name="Muniz J."/>
            <person name="Nguyen L."/>
            <person name="Hughes D."/>
            <person name="Osuji N."/>
            <person name="Pu L.-L."/>
            <person name="Puazo M."/>
            <person name="Qu C."/>
            <person name="Quiroz J."/>
            <person name="Raj R."/>
            <person name="Weissenberger G."/>
            <person name="Xin Y."/>
            <person name="Zou X."/>
            <person name="Han Y."/>
            <person name="Worley K."/>
            <person name="Muzny D."/>
            <person name="Gibbs R."/>
        </authorList>
    </citation>
    <scope>NUCLEOTIDE SEQUENCE</scope>
    <source>
        <strain evidence="4">Sampled in the wild</strain>
    </source>
</reference>
<dbReference type="EMBL" id="KZ308157">
    <property type="protein sequence ID" value="KAG8223345.1"/>
    <property type="molecule type" value="Genomic_DNA"/>
</dbReference>
<feature type="compositionally biased region" description="Low complexity" evidence="2">
    <location>
        <begin position="612"/>
        <end position="629"/>
    </location>
</feature>
<keyword evidence="1" id="KW-0863">Zinc-finger</keyword>
<feature type="region of interest" description="Disordered" evidence="2">
    <location>
        <begin position="103"/>
        <end position="158"/>
    </location>
</feature>
<sequence>MASTAGDMSLVCRCCLQKESELLNIFEEIAIGDPLSFAVLVENCIGIEIISGDGLPKYICTKCSTDVTKFFDFKKMCLQSEKILRPSAVVQLEPLKNVACQTDEHQTDPKVSTSPSRQFEKEKQNFKEDAIGKQEHQQRNGIEEEEIGKSSENLGNGTVVKDSSIKEIGVSVASENGEKEVNSFISEIEKKSSDVDVVTTPVLPLSGESILKVLDIEEEKDKDVIEAAKVLGEAVEKLSSCNSRLSGDLEDWLDGNDAKERGEICSDDTSDHLSNVVIGETVGNYINSCSPSSMRECKPAEKDDKTDSLMKERDGDDAVVLDDLRPKVNEQLQDDPMKDKEFCVAAAEKITSETEKPVSSLEGKLSIKSVEELSDQSSKDVESKEGPKDDNQAAQVSDGNIEEINNISSDDKEIKLSEDIGGISSESKSHLSENVEDNASKKRSWDEVENSAAEDDSEVPSAKKQCLSESETKEVEKIEEVAEKMEVSSDPLDSNGTSENPLQDSDPSNRPNEEHSQMDPEDKDNAEVHLNEEEQVRNFSDDALFEDDDSEPESSGSEYVPGDSPARSDDSVTFKVACPKVRTCVRSRMNNLRSYKLKECRVILSDIAHPNSNALSTTSSISSRVSTPSRVNDFKDADETRSTSSTTAWIKVEPKEKGEAEEEEGEVEEEEGEVEENSEAMNEIVEAEENVENEDKADAEVNVVPDTAESQ</sequence>
<evidence type="ECO:0000259" key="3">
    <source>
        <dbReference type="PROSITE" id="PS51915"/>
    </source>
</evidence>
<feature type="binding site" evidence="1">
    <location>
        <position position="63"/>
    </location>
    <ligand>
        <name>Zn(2+)</name>
        <dbReference type="ChEBI" id="CHEBI:29105"/>
    </ligand>
</feature>
<gene>
    <name evidence="4" type="ORF">J437_LFUL001223</name>
</gene>
<evidence type="ECO:0000313" key="5">
    <source>
        <dbReference type="Proteomes" id="UP000792457"/>
    </source>
</evidence>
<evidence type="ECO:0000313" key="4">
    <source>
        <dbReference type="EMBL" id="KAG8223345.1"/>
    </source>
</evidence>
<keyword evidence="1" id="KW-0479">Metal-binding</keyword>
<dbReference type="PROSITE" id="PS51915">
    <property type="entry name" value="ZAD"/>
    <property type="match status" value="1"/>
</dbReference>
<dbReference type="Proteomes" id="UP000792457">
    <property type="component" value="Unassembled WGS sequence"/>
</dbReference>
<feature type="binding site" evidence="1">
    <location>
        <position position="60"/>
    </location>
    <ligand>
        <name>Zn(2+)</name>
        <dbReference type="ChEBI" id="CHEBI:29105"/>
    </ligand>
</feature>
<feature type="compositionally biased region" description="Basic and acidic residues" evidence="2">
    <location>
        <begin position="118"/>
        <end position="142"/>
    </location>
</feature>
<proteinExistence type="predicted"/>
<dbReference type="OrthoDB" id="8113227at2759"/>
<accession>A0A8K0JVC3</accession>
<dbReference type="AlphaFoldDB" id="A0A8K0JVC3"/>
<feature type="non-terminal residue" evidence="4">
    <location>
        <position position="711"/>
    </location>
</feature>
<dbReference type="Pfam" id="PF07776">
    <property type="entry name" value="zf-AD"/>
    <property type="match status" value="1"/>
</dbReference>
<feature type="region of interest" description="Disordered" evidence="2">
    <location>
        <begin position="349"/>
        <end position="573"/>
    </location>
</feature>
<feature type="compositionally biased region" description="Basic and acidic residues" evidence="2">
    <location>
        <begin position="427"/>
        <end position="446"/>
    </location>
</feature>
<feature type="compositionally biased region" description="Basic and acidic residues" evidence="2">
    <location>
        <begin position="295"/>
        <end position="318"/>
    </location>
</feature>
<dbReference type="SMART" id="SM00868">
    <property type="entry name" value="zf-AD"/>
    <property type="match status" value="1"/>
</dbReference>
<keyword evidence="5" id="KW-1185">Reference proteome</keyword>
<feature type="compositionally biased region" description="Basic and acidic residues" evidence="2">
    <location>
        <begin position="632"/>
        <end position="641"/>
    </location>
</feature>
<reference evidence="4" key="1">
    <citation type="submission" date="2013-04" db="EMBL/GenBank/DDBJ databases">
        <authorList>
            <person name="Qu J."/>
            <person name="Murali S.C."/>
            <person name="Bandaranaike D."/>
            <person name="Bellair M."/>
            <person name="Blankenburg K."/>
            <person name="Chao H."/>
            <person name="Dinh H."/>
            <person name="Doddapaneni H."/>
            <person name="Downs B."/>
            <person name="Dugan-Rocha S."/>
            <person name="Elkadiri S."/>
            <person name="Gnanaolivu R.D."/>
            <person name="Hernandez B."/>
            <person name="Javaid M."/>
            <person name="Jayaseelan J.C."/>
            <person name="Lee S."/>
            <person name="Li M."/>
            <person name="Ming W."/>
            <person name="Munidasa M."/>
            <person name="Muniz J."/>
            <person name="Nguyen L."/>
            <person name="Ongeri F."/>
            <person name="Osuji N."/>
            <person name="Pu L.-L."/>
            <person name="Puazo M."/>
            <person name="Qu C."/>
            <person name="Quiroz J."/>
            <person name="Raj R."/>
            <person name="Weissenberger G."/>
            <person name="Xin Y."/>
            <person name="Zou X."/>
            <person name="Han Y."/>
            <person name="Richards S."/>
            <person name="Worley K."/>
            <person name="Muzny D."/>
            <person name="Gibbs R."/>
        </authorList>
    </citation>
    <scope>NUCLEOTIDE SEQUENCE</scope>
    <source>
        <strain evidence="4">Sampled in the wild</strain>
    </source>
</reference>
<feature type="domain" description="ZAD" evidence="3">
    <location>
        <begin position="10"/>
        <end position="87"/>
    </location>
</feature>
<keyword evidence="1" id="KW-0862">Zinc</keyword>
<feature type="compositionally biased region" description="Basic and acidic residues" evidence="2">
    <location>
        <begin position="377"/>
        <end position="391"/>
    </location>
</feature>
<feature type="binding site" evidence="1">
    <location>
        <position position="15"/>
    </location>
    <ligand>
        <name>Zn(2+)</name>
        <dbReference type="ChEBI" id="CHEBI:29105"/>
    </ligand>
</feature>
<feature type="compositionally biased region" description="Polar residues" evidence="2">
    <location>
        <begin position="491"/>
        <end position="510"/>
    </location>
</feature>
<feature type="binding site" evidence="1">
    <location>
        <position position="12"/>
    </location>
    <ligand>
        <name>Zn(2+)</name>
        <dbReference type="ChEBI" id="CHEBI:29105"/>
    </ligand>
</feature>
<dbReference type="InterPro" id="IPR012934">
    <property type="entry name" value="Znf_AD"/>
</dbReference>
<feature type="compositionally biased region" description="Acidic residues" evidence="2">
    <location>
        <begin position="659"/>
        <end position="678"/>
    </location>
</feature>
<dbReference type="SUPFAM" id="SSF57716">
    <property type="entry name" value="Glucocorticoid receptor-like (DNA-binding domain)"/>
    <property type="match status" value="1"/>
</dbReference>
<dbReference type="GO" id="GO:0005634">
    <property type="term" value="C:nucleus"/>
    <property type="evidence" value="ECO:0007669"/>
    <property type="project" value="InterPro"/>
</dbReference>
<name>A0A8K0JVC3_LADFU</name>
<feature type="compositionally biased region" description="Basic and acidic residues" evidence="2">
    <location>
        <begin position="470"/>
        <end position="487"/>
    </location>
</feature>
<feature type="compositionally biased region" description="Basic and acidic residues" evidence="2">
    <location>
        <begin position="409"/>
        <end position="418"/>
    </location>
</feature>
<feature type="compositionally biased region" description="Polar residues" evidence="2">
    <location>
        <begin position="392"/>
        <end position="408"/>
    </location>
</feature>
<dbReference type="Gene3D" id="3.40.1800.20">
    <property type="match status" value="1"/>
</dbReference>
<organism evidence="4 5">
    <name type="scientific">Ladona fulva</name>
    <name type="common">Scarce chaser dragonfly</name>
    <name type="synonym">Libellula fulva</name>
    <dbReference type="NCBI Taxonomy" id="123851"/>
    <lineage>
        <taxon>Eukaryota</taxon>
        <taxon>Metazoa</taxon>
        <taxon>Ecdysozoa</taxon>
        <taxon>Arthropoda</taxon>
        <taxon>Hexapoda</taxon>
        <taxon>Insecta</taxon>
        <taxon>Pterygota</taxon>
        <taxon>Palaeoptera</taxon>
        <taxon>Odonata</taxon>
        <taxon>Epiprocta</taxon>
        <taxon>Anisoptera</taxon>
        <taxon>Libelluloidea</taxon>
        <taxon>Libellulidae</taxon>
        <taxon>Ladona</taxon>
    </lineage>
</organism>
<comment type="caution">
    <text evidence="4">The sequence shown here is derived from an EMBL/GenBank/DDBJ whole genome shotgun (WGS) entry which is preliminary data.</text>
</comment>
<feature type="compositionally biased region" description="Basic and acidic residues" evidence="2">
    <location>
        <begin position="511"/>
        <end position="540"/>
    </location>
</feature>
<protein>
    <recommendedName>
        <fullName evidence="3">ZAD domain-containing protein</fullName>
    </recommendedName>
</protein>
<feature type="compositionally biased region" description="Acidic residues" evidence="2">
    <location>
        <begin position="543"/>
        <end position="552"/>
    </location>
</feature>
<feature type="compositionally biased region" description="Acidic residues" evidence="2">
    <location>
        <begin position="447"/>
        <end position="458"/>
    </location>
</feature>
<dbReference type="GO" id="GO:0008270">
    <property type="term" value="F:zinc ion binding"/>
    <property type="evidence" value="ECO:0007669"/>
    <property type="project" value="UniProtKB-UniRule"/>
</dbReference>
<feature type="region of interest" description="Disordered" evidence="2">
    <location>
        <begin position="611"/>
        <end position="711"/>
    </location>
</feature>
<feature type="region of interest" description="Disordered" evidence="2">
    <location>
        <begin position="290"/>
        <end position="318"/>
    </location>
</feature>
<evidence type="ECO:0000256" key="2">
    <source>
        <dbReference type="SAM" id="MobiDB-lite"/>
    </source>
</evidence>